<evidence type="ECO:0000256" key="1">
    <source>
        <dbReference type="ARBA" id="ARBA00006432"/>
    </source>
</evidence>
<dbReference type="GO" id="GO:0031956">
    <property type="term" value="F:medium-chain fatty acid-CoA ligase activity"/>
    <property type="evidence" value="ECO:0007669"/>
    <property type="project" value="TreeGrafter"/>
</dbReference>
<dbReference type="Pfam" id="PF00501">
    <property type="entry name" value="AMP-binding"/>
    <property type="match status" value="1"/>
</dbReference>
<dbReference type="InterPro" id="IPR042099">
    <property type="entry name" value="ANL_N_sf"/>
</dbReference>
<dbReference type="PANTHER" id="PTHR43201:SF5">
    <property type="entry name" value="MEDIUM-CHAIN ACYL-COA LIGASE ACSF2, MITOCHONDRIAL"/>
    <property type="match status" value="1"/>
</dbReference>
<sequence length="508" mass="55477">MNTSPTVRCGDHVRTHDEVKVRAARLATALSELGVGHGDRYAIVMRNCVEFVEASMAGAAIGAVPVPVNWHWTRDDLHHLLSDSGSKVVIVHTDLLPGVESVLPTGVEVVEAGVPAAVAAAYLPVQPELTGRYPDLESLIDRSEPTTAPNTAPPLSVIYTSGTTGTPKGIVRQPVPPRDGQRLGQLMVEALAFGDSRSTLIPTPLYHSAPNTHAMFAVTLGLDLEIMPRFDPEGLLRLVADRRLEHIQMVPIMFSRLLKLPAEVRSDHDLSSLRSVVHAAAPCPPEIKRAMIGWFGPIIHEFYGGSETGPVVICSSGDWLEHPGTVGRPFADVEVRILDDGVEVATGETAEIYVRPPSAWPDFTYLDNEKKRRDMESDGFLSVGDIGRVDADGFVYLSDRRNDMVNSGGVNIYPAEIESCIHALPGIGDVAVFGIPDDEYGEALACHVELVDGATVDTDDIRDHVGRHLARYKIPKVIVIDDRLPREDTGKLFKRRVKEQYWTDRVDA</sequence>
<dbReference type="InterPro" id="IPR020845">
    <property type="entry name" value="AMP-binding_CS"/>
</dbReference>
<name>A0AAW4FZF7_GORRU</name>
<dbReference type="InterPro" id="IPR025110">
    <property type="entry name" value="AMP-bd_C"/>
</dbReference>
<feature type="domain" description="AMP-binding enzyme C-terminal" evidence="4">
    <location>
        <begin position="416"/>
        <end position="491"/>
    </location>
</feature>
<dbReference type="SUPFAM" id="SSF56801">
    <property type="entry name" value="Acetyl-CoA synthetase-like"/>
    <property type="match status" value="1"/>
</dbReference>
<feature type="domain" description="AMP-dependent synthetase/ligase" evidence="3">
    <location>
        <begin position="12"/>
        <end position="358"/>
    </location>
</feature>
<dbReference type="PANTHER" id="PTHR43201">
    <property type="entry name" value="ACYL-COA SYNTHETASE"/>
    <property type="match status" value="1"/>
</dbReference>
<dbReference type="PROSITE" id="PS00455">
    <property type="entry name" value="AMP_BINDING"/>
    <property type="match status" value="1"/>
</dbReference>
<accession>A0AAW4FZF7</accession>
<evidence type="ECO:0000313" key="5">
    <source>
        <dbReference type="EMBL" id="MBM7276365.1"/>
    </source>
</evidence>
<gene>
    <name evidence="5" type="ORF">JTZ10_01210</name>
</gene>
<dbReference type="Gene3D" id="3.30.300.30">
    <property type="match status" value="1"/>
</dbReference>
<dbReference type="Pfam" id="PF13193">
    <property type="entry name" value="AMP-binding_C"/>
    <property type="match status" value="1"/>
</dbReference>
<evidence type="ECO:0000313" key="6">
    <source>
        <dbReference type="Proteomes" id="UP001195196"/>
    </source>
</evidence>
<evidence type="ECO:0000256" key="2">
    <source>
        <dbReference type="ARBA" id="ARBA00022598"/>
    </source>
</evidence>
<dbReference type="AlphaFoldDB" id="A0AAW4FZF7"/>
<evidence type="ECO:0000259" key="4">
    <source>
        <dbReference type="Pfam" id="PF13193"/>
    </source>
</evidence>
<dbReference type="Proteomes" id="UP001195196">
    <property type="component" value="Unassembled WGS sequence"/>
</dbReference>
<dbReference type="EMBL" id="JAFFGU010000001">
    <property type="protein sequence ID" value="MBM7276365.1"/>
    <property type="molecule type" value="Genomic_DNA"/>
</dbReference>
<comment type="similarity">
    <text evidence="1">Belongs to the ATP-dependent AMP-binding enzyme family.</text>
</comment>
<dbReference type="RefSeq" id="WP_204717172.1">
    <property type="nucleotide sequence ID" value="NZ_JAFFGU010000001.1"/>
</dbReference>
<evidence type="ECO:0000259" key="3">
    <source>
        <dbReference type="Pfam" id="PF00501"/>
    </source>
</evidence>
<dbReference type="InterPro" id="IPR000873">
    <property type="entry name" value="AMP-dep_synth/lig_dom"/>
</dbReference>
<comment type="caution">
    <text evidence="5">The sequence shown here is derived from an EMBL/GenBank/DDBJ whole genome shotgun (WGS) entry which is preliminary data.</text>
</comment>
<protein>
    <submittedName>
        <fullName evidence="5">AMP-binding protein</fullName>
    </submittedName>
</protein>
<dbReference type="GO" id="GO:0006631">
    <property type="term" value="P:fatty acid metabolic process"/>
    <property type="evidence" value="ECO:0007669"/>
    <property type="project" value="TreeGrafter"/>
</dbReference>
<dbReference type="InterPro" id="IPR045851">
    <property type="entry name" value="AMP-bd_C_sf"/>
</dbReference>
<proteinExistence type="inferred from homology"/>
<organism evidence="5 6">
    <name type="scientific">Gordonia rubripertincta</name>
    <name type="common">Rhodococcus corallinus</name>
    <dbReference type="NCBI Taxonomy" id="36822"/>
    <lineage>
        <taxon>Bacteria</taxon>
        <taxon>Bacillati</taxon>
        <taxon>Actinomycetota</taxon>
        <taxon>Actinomycetes</taxon>
        <taxon>Mycobacteriales</taxon>
        <taxon>Gordoniaceae</taxon>
        <taxon>Gordonia</taxon>
    </lineage>
</organism>
<reference evidence="5" key="1">
    <citation type="submission" date="2021-02" db="EMBL/GenBank/DDBJ databases">
        <title>Taxonomy, biology and ecology of Rhodococcus bacteria occurring in California pistachio and other woody hosts as revealed by genome sequence analyses.</title>
        <authorList>
            <person name="Riely B."/>
            <person name="Gai Y."/>
        </authorList>
    </citation>
    <scope>NUCLEOTIDE SEQUENCE</scope>
    <source>
        <strain evidence="5">BP-295</strain>
    </source>
</reference>
<dbReference type="Gene3D" id="3.40.50.12780">
    <property type="entry name" value="N-terminal domain of ligase-like"/>
    <property type="match status" value="1"/>
</dbReference>
<keyword evidence="2" id="KW-0436">Ligase</keyword>